<organism evidence="9 10">
    <name type="scientific">Desulfuromonas soudanensis</name>
    <dbReference type="NCBI Taxonomy" id="1603606"/>
    <lineage>
        <taxon>Bacteria</taxon>
        <taxon>Pseudomonadati</taxon>
        <taxon>Thermodesulfobacteriota</taxon>
        <taxon>Desulfuromonadia</taxon>
        <taxon>Desulfuromonadales</taxon>
        <taxon>Desulfuromonadaceae</taxon>
        <taxon>Desulfuromonas</taxon>
    </lineage>
</organism>
<keyword evidence="1 6" id="KW-0489">Methyltransferase</keyword>
<dbReference type="REBASE" id="125828">
    <property type="entry name" value="M.DspWTLORF532P"/>
</dbReference>
<keyword evidence="10" id="KW-1185">Reference proteome</keyword>
<dbReference type="Gene3D" id="3.90.120.30">
    <property type="match status" value="1"/>
</dbReference>
<evidence type="ECO:0000256" key="5">
    <source>
        <dbReference type="ARBA" id="ARBA00047422"/>
    </source>
</evidence>
<dbReference type="PROSITE" id="PS00094">
    <property type="entry name" value="C5_MTASE_1"/>
    <property type="match status" value="1"/>
</dbReference>
<dbReference type="NCBIfam" id="TIGR00675">
    <property type="entry name" value="dcm"/>
    <property type="match status" value="1"/>
</dbReference>
<name>A0A0M4CZA3_9BACT</name>
<dbReference type="OrthoDB" id="9813719at2"/>
<dbReference type="EMBL" id="CP010802">
    <property type="protein sequence ID" value="ALC15321.1"/>
    <property type="molecule type" value="Genomic_DNA"/>
</dbReference>
<evidence type="ECO:0000256" key="3">
    <source>
        <dbReference type="ARBA" id="ARBA00022691"/>
    </source>
</evidence>
<dbReference type="InterPro" id="IPR050750">
    <property type="entry name" value="C5-MTase"/>
</dbReference>
<dbReference type="GO" id="GO:0009307">
    <property type="term" value="P:DNA restriction-modification system"/>
    <property type="evidence" value="ECO:0007669"/>
    <property type="project" value="UniProtKB-KW"/>
</dbReference>
<accession>A0A0M4CZA3</accession>
<evidence type="ECO:0000313" key="9">
    <source>
        <dbReference type="EMBL" id="ALC15321.1"/>
    </source>
</evidence>
<evidence type="ECO:0000256" key="6">
    <source>
        <dbReference type="PROSITE-ProRule" id="PRU01016"/>
    </source>
</evidence>
<dbReference type="PANTHER" id="PTHR46098">
    <property type="entry name" value="TRNA (CYTOSINE(38)-C(5))-METHYLTRANSFERASE"/>
    <property type="match status" value="1"/>
</dbReference>
<gene>
    <name evidence="9" type="ORF">DSOUD_0532</name>
</gene>
<dbReference type="PANTHER" id="PTHR46098:SF1">
    <property type="entry name" value="TRNA (CYTOSINE(38)-C(5))-METHYLTRANSFERASE"/>
    <property type="match status" value="1"/>
</dbReference>
<dbReference type="STRING" id="1603606.DSOUD_0532"/>
<dbReference type="CDD" id="cd00315">
    <property type="entry name" value="Cyt_C5_DNA_methylase"/>
    <property type="match status" value="1"/>
</dbReference>
<keyword evidence="3 6" id="KW-0949">S-adenosyl-L-methionine</keyword>
<dbReference type="Pfam" id="PF00145">
    <property type="entry name" value="DNA_methylase"/>
    <property type="match status" value="1"/>
</dbReference>
<dbReference type="Proteomes" id="UP000057158">
    <property type="component" value="Chromosome"/>
</dbReference>
<reference evidence="9 10" key="1">
    <citation type="submission" date="2015-07" db="EMBL/GenBank/DDBJ databases">
        <title>Isolation and Genomic Characterization of a Novel Halophilic Metal-Reducing Deltaproteobacterium from the Deep Subsurface.</title>
        <authorList>
            <person name="Badalamenti J.P."/>
            <person name="Summers Z.M."/>
            <person name="Gralnick J.A."/>
            <person name="Bond D.R."/>
        </authorList>
    </citation>
    <scope>NUCLEOTIDE SEQUENCE [LARGE SCALE GENOMIC DNA]</scope>
    <source>
        <strain evidence="9 10">WTL</strain>
    </source>
</reference>
<dbReference type="PRINTS" id="PR00105">
    <property type="entry name" value="C5METTRFRASE"/>
</dbReference>
<dbReference type="AlphaFoldDB" id="A0A0M4CZA3"/>
<dbReference type="Gene3D" id="3.40.50.150">
    <property type="entry name" value="Vaccinia Virus protein VP39"/>
    <property type="match status" value="1"/>
</dbReference>
<proteinExistence type="inferred from homology"/>
<comment type="catalytic activity">
    <reaction evidence="5 8">
        <text>a 2'-deoxycytidine in DNA + S-adenosyl-L-methionine = a 5-methyl-2'-deoxycytidine in DNA + S-adenosyl-L-homocysteine + H(+)</text>
        <dbReference type="Rhea" id="RHEA:13681"/>
        <dbReference type="Rhea" id="RHEA-COMP:11369"/>
        <dbReference type="Rhea" id="RHEA-COMP:11370"/>
        <dbReference type="ChEBI" id="CHEBI:15378"/>
        <dbReference type="ChEBI" id="CHEBI:57856"/>
        <dbReference type="ChEBI" id="CHEBI:59789"/>
        <dbReference type="ChEBI" id="CHEBI:85452"/>
        <dbReference type="ChEBI" id="CHEBI:85454"/>
        <dbReference type="EC" id="2.1.1.37"/>
    </reaction>
</comment>
<dbReference type="InterPro" id="IPR018117">
    <property type="entry name" value="C5_DNA_meth_AS"/>
</dbReference>
<dbReference type="InterPro" id="IPR001525">
    <property type="entry name" value="C5_MeTfrase"/>
</dbReference>
<dbReference type="PROSITE" id="PS51679">
    <property type="entry name" value="SAM_MT_C5"/>
    <property type="match status" value="1"/>
</dbReference>
<protein>
    <recommendedName>
        <fullName evidence="8">Cytosine-specific methyltransferase</fullName>
        <ecNumber evidence="8">2.1.1.37</ecNumber>
    </recommendedName>
</protein>
<dbReference type="GO" id="GO:0003886">
    <property type="term" value="F:DNA (cytosine-5-)-methyltransferase activity"/>
    <property type="evidence" value="ECO:0007669"/>
    <property type="project" value="UniProtKB-EC"/>
</dbReference>
<dbReference type="InterPro" id="IPR029063">
    <property type="entry name" value="SAM-dependent_MTases_sf"/>
</dbReference>
<sequence>MEDEAVWIVKKVVGIHGYDKVAETLGVSTRSVRRWEAGETGVSRSEFLVLEQMALQFFGKHKQHSDFTFIDLFAGIGGLRMAFEGHGGECIFTSEWDEYCQKTYLANFCVDHELAGDINVIVDDVRKHIPVAPDLLVAGFPCQPFSIAGVSKKNALGRPHGFACKEQGNLFFHVASFLDELRPPAFLLENVKNLERHDKGNTFRVIMDTLTKDLGYKVDYKVIDAKGFVPQHRERIFIVGFDGDTGFNWDDFRHPGPKAKTLKDILEPESKVDMKYILSDKLWLYLQNYAAKHKAAGNGFGFGLVGRNDTARTLSARYYKDGSEILIDRGKGKNPRRLTPRECARLMGFPDSFVIPVSDTRAYKQFGNSVVSPVVNEVARIMAPHILALKRDRIDKYEVVLCSTGNPDYGQTTPQSPYSRRWVTSPEEAVDICRKYIEHWNLGSGNWCGESGKVMQYGALVAMISYNGRILPVETPTLGANG</sequence>
<evidence type="ECO:0000256" key="1">
    <source>
        <dbReference type="ARBA" id="ARBA00022603"/>
    </source>
</evidence>
<keyword evidence="4" id="KW-0680">Restriction system</keyword>
<dbReference type="EC" id="2.1.1.37" evidence="8"/>
<feature type="active site" evidence="6">
    <location>
        <position position="142"/>
    </location>
</feature>
<evidence type="ECO:0000256" key="4">
    <source>
        <dbReference type="ARBA" id="ARBA00022747"/>
    </source>
</evidence>
<dbReference type="GO" id="GO:0032259">
    <property type="term" value="P:methylation"/>
    <property type="evidence" value="ECO:0007669"/>
    <property type="project" value="UniProtKB-KW"/>
</dbReference>
<evidence type="ECO:0000313" key="10">
    <source>
        <dbReference type="Proteomes" id="UP000057158"/>
    </source>
</evidence>
<dbReference type="SUPFAM" id="SSF53335">
    <property type="entry name" value="S-adenosyl-L-methionine-dependent methyltransferases"/>
    <property type="match status" value="1"/>
</dbReference>
<comment type="similarity">
    <text evidence="6 7">Belongs to the class I-like SAM-binding methyltransferase superfamily. C5-methyltransferase family.</text>
</comment>
<evidence type="ECO:0000256" key="2">
    <source>
        <dbReference type="ARBA" id="ARBA00022679"/>
    </source>
</evidence>
<evidence type="ECO:0000256" key="7">
    <source>
        <dbReference type="RuleBase" id="RU000416"/>
    </source>
</evidence>
<keyword evidence="2 6" id="KW-0808">Transferase</keyword>
<dbReference type="PATRIC" id="fig|1603606.3.peg.578"/>
<evidence type="ECO:0000256" key="8">
    <source>
        <dbReference type="RuleBase" id="RU000417"/>
    </source>
</evidence>
<dbReference type="KEGG" id="des:DSOUD_0532"/>